<dbReference type="InterPro" id="IPR034291">
    <property type="entry name" value="TMP_synthase"/>
</dbReference>
<feature type="binding site" evidence="9">
    <location>
        <position position="142"/>
    </location>
    <ligand>
        <name>4-amino-2-methyl-5-(diphosphooxymethyl)pyrimidine</name>
        <dbReference type="ChEBI" id="CHEBI:57841"/>
    </ligand>
</feature>
<evidence type="ECO:0000256" key="5">
    <source>
        <dbReference type="ARBA" id="ARBA00022977"/>
    </source>
</evidence>
<dbReference type="InterPro" id="IPR016155">
    <property type="entry name" value="Mopterin_synth/thiamin_S_b"/>
</dbReference>
<dbReference type="FunFam" id="3.20.20.70:FF:000096">
    <property type="entry name" value="Thiamine-phosphate synthase"/>
    <property type="match status" value="1"/>
</dbReference>
<dbReference type="InterPro" id="IPR012675">
    <property type="entry name" value="Beta-grasp_dom_sf"/>
</dbReference>
<dbReference type="InterPro" id="IPR036206">
    <property type="entry name" value="ThiamineP_synth_sf"/>
</dbReference>
<keyword evidence="3 9" id="KW-0479">Metal-binding</keyword>
<dbReference type="InterPro" id="IPR003749">
    <property type="entry name" value="ThiS/MoaD-like"/>
</dbReference>
<proteinExistence type="inferred from homology"/>
<comment type="catalytic activity">
    <reaction evidence="8 9 10">
        <text>2-[(2R,5Z)-2-carboxy-4-methylthiazol-5(2H)-ylidene]ethyl phosphate + 4-amino-2-methyl-5-(diphosphooxymethyl)pyrimidine + 2 H(+) = thiamine phosphate + CO2 + diphosphate</text>
        <dbReference type="Rhea" id="RHEA:47844"/>
        <dbReference type="ChEBI" id="CHEBI:15378"/>
        <dbReference type="ChEBI" id="CHEBI:16526"/>
        <dbReference type="ChEBI" id="CHEBI:33019"/>
        <dbReference type="ChEBI" id="CHEBI:37575"/>
        <dbReference type="ChEBI" id="CHEBI:57841"/>
        <dbReference type="ChEBI" id="CHEBI:62899"/>
        <dbReference type="EC" id="2.5.1.3"/>
    </reaction>
</comment>
<comment type="pathway">
    <text evidence="1 9 11">Cofactor biosynthesis; thiamine diphosphate biosynthesis; thiamine phosphate from 4-amino-2-methyl-5-diphosphomethylpyrimidine and 4-methyl-5-(2-phosphoethyl)-thiazole: step 1/1.</text>
</comment>
<comment type="catalytic activity">
    <reaction evidence="6 9 10">
        <text>4-methyl-5-(2-phosphooxyethyl)-thiazole + 4-amino-2-methyl-5-(diphosphooxymethyl)pyrimidine + H(+) = thiamine phosphate + diphosphate</text>
        <dbReference type="Rhea" id="RHEA:22328"/>
        <dbReference type="ChEBI" id="CHEBI:15378"/>
        <dbReference type="ChEBI" id="CHEBI:33019"/>
        <dbReference type="ChEBI" id="CHEBI:37575"/>
        <dbReference type="ChEBI" id="CHEBI:57841"/>
        <dbReference type="ChEBI" id="CHEBI:58296"/>
        <dbReference type="EC" id="2.5.1.3"/>
    </reaction>
</comment>
<dbReference type="PANTHER" id="PTHR20857">
    <property type="entry name" value="THIAMINE-PHOSPHATE PYROPHOSPHORYLASE"/>
    <property type="match status" value="1"/>
</dbReference>
<dbReference type="UniPathway" id="UPA00060">
    <property type="reaction ID" value="UER00141"/>
</dbReference>
<dbReference type="Gene3D" id="3.10.20.30">
    <property type="match status" value="1"/>
</dbReference>
<dbReference type="CDD" id="cd00565">
    <property type="entry name" value="Ubl_ThiS"/>
    <property type="match status" value="1"/>
</dbReference>
<dbReference type="PANTHER" id="PTHR20857:SF15">
    <property type="entry name" value="THIAMINE-PHOSPHATE SYNTHASE"/>
    <property type="match status" value="1"/>
</dbReference>
<dbReference type="NCBIfam" id="TIGR01683">
    <property type="entry name" value="thiS"/>
    <property type="match status" value="1"/>
</dbReference>
<evidence type="ECO:0000256" key="9">
    <source>
        <dbReference type="HAMAP-Rule" id="MF_00097"/>
    </source>
</evidence>
<dbReference type="GO" id="GO:0004789">
    <property type="term" value="F:thiamine-phosphate diphosphorylase activity"/>
    <property type="evidence" value="ECO:0007669"/>
    <property type="project" value="UniProtKB-UniRule"/>
</dbReference>
<evidence type="ECO:0000256" key="10">
    <source>
        <dbReference type="RuleBase" id="RU003826"/>
    </source>
</evidence>
<evidence type="ECO:0000256" key="8">
    <source>
        <dbReference type="ARBA" id="ARBA00047883"/>
    </source>
</evidence>
<feature type="binding site" evidence="9">
    <location>
        <position position="74"/>
    </location>
    <ligand>
        <name>4-amino-2-methyl-5-(diphosphooxymethyl)pyrimidine</name>
        <dbReference type="ChEBI" id="CHEBI:57841"/>
    </ligand>
</feature>
<feature type="binding site" evidence="9">
    <location>
        <position position="94"/>
    </location>
    <ligand>
        <name>Mg(2+)</name>
        <dbReference type="ChEBI" id="CHEBI:18420"/>
    </ligand>
</feature>
<keyword evidence="14" id="KW-1185">Reference proteome</keyword>
<dbReference type="SUPFAM" id="SSF51391">
    <property type="entry name" value="Thiamin phosphate synthase"/>
    <property type="match status" value="1"/>
</dbReference>
<dbReference type="NCBIfam" id="TIGR00693">
    <property type="entry name" value="thiE"/>
    <property type="match status" value="1"/>
</dbReference>
<keyword evidence="4 9" id="KW-0460">Magnesium</keyword>
<dbReference type="RefSeq" id="WP_108995706.1">
    <property type="nucleotide sequence ID" value="NZ_BDQX01000398.1"/>
</dbReference>
<keyword evidence="5 9" id="KW-0784">Thiamine biosynthesis</keyword>
<feature type="binding site" evidence="9">
    <location>
        <begin position="139"/>
        <end position="141"/>
    </location>
    <ligand>
        <name>2-[(2R,5Z)-2-carboxy-4-methylthiazol-5(2H)-ylidene]ethyl phosphate</name>
        <dbReference type="ChEBI" id="CHEBI:62899"/>
    </ligand>
</feature>
<dbReference type="GO" id="GO:0000287">
    <property type="term" value="F:magnesium ion binding"/>
    <property type="evidence" value="ECO:0007669"/>
    <property type="project" value="UniProtKB-UniRule"/>
</dbReference>
<comment type="caution">
    <text evidence="13">The sequence shown here is derived from an EMBL/GenBank/DDBJ whole genome shotgun (WGS) entry which is preliminary data.</text>
</comment>
<dbReference type="Pfam" id="PF02581">
    <property type="entry name" value="TMP-TENI"/>
    <property type="match status" value="1"/>
</dbReference>
<comment type="cofactor">
    <cofactor evidence="9">
        <name>Mg(2+)</name>
        <dbReference type="ChEBI" id="CHEBI:18420"/>
    </cofactor>
    <text evidence="9">Binds 1 Mg(2+) ion per subunit.</text>
</comment>
<keyword evidence="2 9" id="KW-0808">Transferase</keyword>
<dbReference type="EMBL" id="BDQX01000398">
    <property type="protein sequence ID" value="GBG11403.1"/>
    <property type="molecule type" value="Genomic_DNA"/>
</dbReference>
<evidence type="ECO:0000313" key="14">
    <source>
        <dbReference type="Proteomes" id="UP000245202"/>
    </source>
</evidence>
<dbReference type="EC" id="2.5.1.3" evidence="9"/>
<organism evidence="13 14">
    <name type="scientific">Paenibacillus agaridevorans</name>
    <dbReference type="NCBI Taxonomy" id="171404"/>
    <lineage>
        <taxon>Bacteria</taxon>
        <taxon>Bacillati</taxon>
        <taxon>Bacillota</taxon>
        <taxon>Bacilli</taxon>
        <taxon>Bacillales</taxon>
        <taxon>Paenibacillaceae</taxon>
        <taxon>Paenibacillus</taxon>
    </lineage>
</organism>
<dbReference type="SUPFAM" id="SSF54285">
    <property type="entry name" value="MoaD/ThiS"/>
    <property type="match status" value="1"/>
</dbReference>
<dbReference type="InterPro" id="IPR022998">
    <property type="entry name" value="ThiamineP_synth_TenI"/>
</dbReference>
<dbReference type="GO" id="GO:0009228">
    <property type="term" value="P:thiamine biosynthetic process"/>
    <property type="evidence" value="ECO:0007669"/>
    <property type="project" value="UniProtKB-KW"/>
</dbReference>
<evidence type="ECO:0000256" key="6">
    <source>
        <dbReference type="ARBA" id="ARBA00047334"/>
    </source>
</evidence>
<reference evidence="13 14" key="1">
    <citation type="submission" date="2017-08" db="EMBL/GenBank/DDBJ databases">
        <title>Substantial Increase in Enzyme Production by Combined Drug-Resistance Mutations in Paenibacillus agaridevorans.</title>
        <authorList>
            <person name="Tanaka Y."/>
            <person name="Funane K."/>
            <person name="Hosaka T."/>
            <person name="Shiwa Y."/>
            <person name="Fujita N."/>
            <person name="Miyazaki T."/>
            <person name="Yoshikawa H."/>
            <person name="Murakami K."/>
            <person name="Kasahara K."/>
            <person name="Inaoka T."/>
            <person name="Hiraga Y."/>
            <person name="Ochi K."/>
        </authorList>
    </citation>
    <scope>NUCLEOTIDE SEQUENCE [LARGE SCALE GENOMIC DNA]</scope>
    <source>
        <strain evidence="13 14">T-3040</strain>
    </source>
</reference>
<feature type="binding site" evidence="9">
    <location>
        <begin position="189"/>
        <end position="190"/>
    </location>
    <ligand>
        <name>2-[(2R,5Z)-2-carboxy-4-methylthiazol-5(2H)-ylidene]ethyl phosphate</name>
        <dbReference type="ChEBI" id="CHEBI:62899"/>
    </ligand>
</feature>
<dbReference type="Gene3D" id="3.20.20.70">
    <property type="entry name" value="Aldolase class I"/>
    <property type="match status" value="1"/>
</dbReference>
<name>A0A2R5F492_9BACL</name>
<dbReference type="Pfam" id="PF02597">
    <property type="entry name" value="ThiS"/>
    <property type="match status" value="1"/>
</dbReference>
<feature type="domain" description="Thiamine phosphate synthase/TenI" evidence="12">
    <location>
        <begin position="12"/>
        <end position="192"/>
    </location>
</feature>
<evidence type="ECO:0000256" key="3">
    <source>
        <dbReference type="ARBA" id="ARBA00022723"/>
    </source>
</evidence>
<evidence type="ECO:0000256" key="7">
    <source>
        <dbReference type="ARBA" id="ARBA00047851"/>
    </source>
</evidence>
<evidence type="ECO:0000256" key="2">
    <source>
        <dbReference type="ARBA" id="ARBA00022679"/>
    </source>
</evidence>
<evidence type="ECO:0000256" key="1">
    <source>
        <dbReference type="ARBA" id="ARBA00005165"/>
    </source>
</evidence>
<evidence type="ECO:0000256" key="4">
    <source>
        <dbReference type="ARBA" id="ARBA00022842"/>
    </source>
</evidence>
<dbReference type="GO" id="GO:0005737">
    <property type="term" value="C:cytoplasm"/>
    <property type="evidence" value="ECO:0007669"/>
    <property type="project" value="TreeGrafter"/>
</dbReference>
<dbReference type="HAMAP" id="MF_00097">
    <property type="entry name" value="TMP_synthase"/>
    <property type="match status" value="1"/>
</dbReference>
<dbReference type="AlphaFoldDB" id="A0A2R5F492"/>
<evidence type="ECO:0000313" key="13">
    <source>
        <dbReference type="EMBL" id="GBG11403.1"/>
    </source>
</evidence>
<comment type="catalytic activity">
    <reaction evidence="7 9 10">
        <text>2-(2-carboxy-4-methylthiazol-5-yl)ethyl phosphate + 4-amino-2-methyl-5-(diphosphooxymethyl)pyrimidine + 2 H(+) = thiamine phosphate + CO2 + diphosphate</text>
        <dbReference type="Rhea" id="RHEA:47848"/>
        <dbReference type="ChEBI" id="CHEBI:15378"/>
        <dbReference type="ChEBI" id="CHEBI:16526"/>
        <dbReference type="ChEBI" id="CHEBI:33019"/>
        <dbReference type="ChEBI" id="CHEBI:37575"/>
        <dbReference type="ChEBI" id="CHEBI:57841"/>
        <dbReference type="ChEBI" id="CHEBI:62890"/>
        <dbReference type="EC" id="2.5.1.3"/>
    </reaction>
</comment>
<feature type="binding site" evidence="9">
    <location>
        <position position="75"/>
    </location>
    <ligand>
        <name>Mg(2+)</name>
        <dbReference type="ChEBI" id="CHEBI:18420"/>
    </ligand>
</feature>
<evidence type="ECO:0000259" key="12">
    <source>
        <dbReference type="Pfam" id="PF02581"/>
    </source>
</evidence>
<evidence type="ECO:0000256" key="11">
    <source>
        <dbReference type="RuleBase" id="RU004253"/>
    </source>
</evidence>
<protein>
    <recommendedName>
        <fullName evidence="9">Thiamine-phosphate synthase</fullName>
        <shortName evidence="9">TP synthase</shortName>
        <shortName evidence="9">TPS</shortName>
        <ecNumber evidence="9">2.5.1.3</ecNumber>
    </recommendedName>
    <alternativeName>
        <fullName evidence="9">Thiamine-phosphate pyrophosphorylase</fullName>
        <shortName evidence="9">TMP pyrophosphorylase</shortName>
        <shortName evidence="9">TMP-PPase</shortName>
    </alternativeName>
</protein>
<dbReference type="InterPro" id="IPR013785">
    <property type="entry name" value="Aldolase_TIM"/>
</dbReference>
<feature type="binding site" evidence="9">
    <location>
        <position position="113"/>
    </location>
    <ligand>
        <name>4-amino-2-methyl-5-(diphosphooxymethyl)pyrimidine</name>
        <dbReference type="ChEBI" id="CHEBI:57841"/>
    </ligand>
</feature>
<accession>A0A2R5F492</accession>
<dbReference type="Proteomes" id="UP000245202">
    <property type="component" value="Unassembled WGS sequence"/>
</dbReference>
<dbReference type="GO" id="GO:0009229">
    <property type="term" value="P:thiamine diphosphate biosynthetic process"/>
    <property type="evidence" value="ECO:0007669"/>
    <property type="project" value="UniProtKB-UniRule"/>
</dbReference>
<feature type="binding site" evidence="9">
    <location>
        <position position="169"/>
    </location>
    <ligand>
        <name>2-[(2R,5Z)-2-carboxy-4-methylthiazol-5(2H)-ylidene]ethyl phosphate</name>
        <dbReference type="ChEBI" id="CHEBI:62899"/>
    </ligand>
</feature>
<dbReference type="CDD" id="cd00564">
    <property type="entry name" value="TMP_TenI"/>
    <property type="match status" value="1"/>
</dbReference>
<feature type="binding site" evidence="9">
    <location>
        <begin position="42"/>
        <end position="46"/>
    </location>
    <ligand>
        <name>4-amino-2-methyl-5-(diphosphooxymethyl)pyrimidine</name>
        <dbReference type="ChEBI" id="CHEBI:57841"/>
    </ligand>
</feature>
<dbReference type="InterPro" id="IPR010035">
    <property type="entry name" value="Thi_S"/>
</dbReference>
<comment type="similarity">
    <text evidence="9 10">Belongs to the thiamine-phosphate synthase family.</text>
</comment>
<sequence length="303" mass="32394">MSKRVDWEKIRLYVITAQDAHPGKSVTDVMEQTLIGGAGMLQLRNKTGSRSEVLEQARALRVLTRRYGVPFIVNDYPDIALEVDADGVHLGQDDMSIKEARALLGDDKMIGISTHCAEHAIEAEREGADYIGVGPVFPTNTKPGKAAVTTAYVAEAASLVSIPFVAIGGITTDNADAVISAGAKRLCAVSAIVGSEDPAAVCRELLYKLTAADRAEESSNANAIANERETSGHKAEENVTLSLNGSSYQTRSATLDCLLAELGQRDKRLVAEVDGEIVPRSRWQETTLADGLRIELIQFVGGG</sequence>
<gene>
    <name evidence="9" type="primary">thiE</name>
    <name evidence="13" type="ORF">PAT3040_06218</name>
</gene>
<comment type="function">
    <text evidence="9">Condenses 4-methyl-5-(beta-hydroxyethyl)thiazole monophosphate (THZ-P) and 2-methyl-4-amino-5-hydroxymethyl pyrimidine pyrophosphate (HMP-PP) to form thiamine monophosphate (TMP).</text>
</comment>